<reference evidence="5 6" key="1">
    <citation type="submission" date="2016-10" db="EMBL/GenBank/DDBJ databases">
        <authorList>
            <person name="de Groot N.N."/>
        </authorList>
    </citation>
    <scope>NUCLEOTIDE SEQUENCE [LARGE SCALE GENOMIC DNA]</scope>
    <source>
        <strain evidence="5 6">R-24608</strain>
    </source>
</reference>
<dbReference type="PROSITE" id="PS50045">
    <property type="entry name" value="SIGMA54_INTERACT_4"/>
    <property type="match status" value="1"/>
</dbReference>
<dbReference type="InterPro" id="IPR025943">
    <property type="entry name" value="Sigma_54_int_dom_ATP-bd_2"/>
</dbReference>
<evidence type="ECO:0000256" key="1">
    <source>
        <dbReference type="ARBA" id="ARBA00022741"/>
    </source>
</evidence>
<dbReference type="FunFam" id="3.40.50.300:FF:000006">
    <property type="entry name" value="DNA-binding transcriptional regulator NtrC"/>
    <property type="match status" value="1"/>
</dbReference>
<dbReference type="EMBL" id="FPBX01000036">
    <property type="protein sequence ID" value="SFU91701.1"/>
    <property type="molecule type" value="Genomic_DNA"/>
</dbReference>
<feature type="compositionally biased region" description="Basic and acidic residues" evidence="3">
    <location>
        <begin position="476"/>
        <end position="494"/>
    </location>
</feature>
<gene>
    <name evidence="5" type="ORF">SAMN04489707_103629</name>
</gene>
<name>A0A1I7K2Q5_9BURK</name>
<dbReference type="InterPro" id="IPR035965">
    <property type="entry name" value="PAS-like_dom_sf"/>
</dbReference>
<evidence type="ECO:0000256" key="2">
    <source>
        <dbReference type="ARBA" id="ARBA00022840"/>
    </source>
</evidence>
<feature type="compositionally biased region" description="Basic and acidic residues" evidence="3">
    <location>
        <begin position="502"/>
        <end position="520"/>
    </location>
</feature>
<dbReference type="AlphaFoldDB" id="A0A1I7K2Q5"/>
<dbReference type="InterPro" id="IPR002078">
    <property type="entry name" value="Sigma_54_int"/>
</dbReference>
<dbReference type="Gene3D" id="1.10.8.60">
    <property type="match status" value="1"/>
</dbReference>
<dbReference type="InterPro" id="IPR003593">
    <property type="entry name" value="AAA+_ATPase"/>
</dbReference>
<dbReference type="InterPro" id="IPR000014">
    <property type="entry name" value="PAS"/>
</dbReference>
<dbReference type="SUPFAM" id="SSF55785">
    <property type="entry name" value="PYP-like sensor domain (PAS domain)"/>
    <property type="match status" value="1"/>
</dbReference>
<feature type="domain" description="Sigma-54 factor interaction" evidence="4">
    <location>
        <begin position="180"/>
        <end position="410"/>
    </location>
</feature>
<dbReference type="InterPro" id="IPR025662">
    <property type="entry name" value="Sigma_54_int_dom_ATP-bd_1"/>
</dbReference>
<keyword evidence="2" id="KW-0067">ATP-binding</keyword>
<dbReference type="PANTHER" id="PTHR32071">
    <property type="entry name" value="TRANSCRIPTIONAL REGULATORY PROTEIN"/>
    <property type="match status" value="1"/>
</dbReference>
<proteinExistence type="predicted"/>
<dbReference type="SMART" id="SM00091">
    <property type="entry name" value="PAS"/>
    <property type="match status" value="1"/>
</dbReference>
<feature type="region of interest" description="Disordered" evidence="3">
    <location>
        <begin position="475"/>
        <end position="539"/>
    </location>
</feature>
<dbReference type="Pfam" id="PF25601">
    <property type="entry name" value="AAA_lid_14"/>
    <property type="match status" value="1"/>
</dbReference>
<dbReference type="PANTHER" id="PTHR32071:SF99">
    <property type="entry name" value="TRANSCRIPTIONAL REGULATORY PROTEIN"/>
    <property type="match status" value="1"/>
</dbReference>
<dbReference type="SMART" id="SM00382">
    <property type="entry name" value="AAA"/>
    <property type="match status" value="1"/>
</dbReference>
<keyword evidence="1" id="KW-0547">Nucleotide-binding</keyword>
<dbReference type="Gene3D" id="3.40.50.300">
    <property type="entry name" value="P-loop containing nucleotide triphosphate hydrolases"/>
    <property type="match status" value="1"/>
</dbReference>
<dbReference type="CDD" id="cd00009">
    <property type="entry name" value="AAA"/>
    <property type="match status" value="1"/>
</dbReference>
<dbReference type="Proteomes" id="UP000183656">
    <property type="component" value="Unassembled WGS sequence"/>
</dbReference>
<dbReference type="STRING" id="343013.SAMN04489707_103629"/>
<accession>A0A1I7K2Q5</accession>
<feature type="compositionally biased region" description="Low complexity" evidence="3">
    <location>
        <begin position="522"/>
        <end position="539"/>
    </location>
</feature>
<dbReference type="GO" id="GO:0005524">
    <property type="term" value="F:ATP binding"/>
    <property type="evidence" value="ECO:0007669"/>
    <property type="project" value="UniProtKB-KW"/>
</dbReference>
<dbReference type="GO" id="GO:0006355">
    <property type="term" value="P:regulation of DNA-templated transcription"/>
    <property type="evidence" value="ECO:0007669"/>
    <property type="project" value="InterPro"/>
</dbReference>
<organism evidence="5 6">
    <name type="scientific">Paenacidovorax caeni</name>
    <dbReference type="NCBI Taxonomy" id="343013"/>
    <lineage>
        <taxon>Bacteria</taxon>
        <taxon>Pseudomonadati</taxon>
        <taxon>Pseudomonadota</taxon>
        <taxon>Betaproteobacteria</taxon>
        <taxon>Burkholderiales</taxon>
        <taxon>Comamonadaceae</taxon>
        <taxon>Paenacidovorax</taxon>
    </lineage>
</organism>
<dbReference type="InterPro" id="IPR027417">
    <property type="entry name" value="P-loop_NTPase"/>
</dbReference>
<evidence type="ECO:0000259" key="4">
    <source>
        <dbReference type="PROSITE" id="PS50045"/>
    </source>
</evidence>
<dbReference type="Pfam" id="PF00158">
    <property type="entry name" value="Sigma54_activat"/>
    <property type="match status" value="1"/>
</dbReference>
<dbReference type="PROSITE" id="PS00675">
    <property type="entry name" value="SIGMA54_INTERACT_1"/>
    <property type="match status" value="1"/>
</dbReference>
<dbReference type="InterPro" id="IPR013656">
    <property type="entry name" value="PAS_4"/>
</dbReference>
<dbReference type="GO" id="GO:0003677">
    <property type="term" value="F:DNA binding"/>
    <property type="evidence" value="ECO:0007669"/>
    <property type="project" value="UniProtKB-KW"/>
</dbReference>
<evidence type="ECO:0000256" key="3">
    <source>
        <dbReference type="SAM" id="MobiDB-lite"/>
    </source>
</evidence>
<dbReference type="Gene3D" id="3.30.450.20">
    <property type="entry name" value="PAS domain"/>
    <property type="match status" value="1"/>
</dbReference>
<dbReference type="InterPro" id="IPR058031">
    <property type="entry name" value="AAA_lid_NorR"/>
</dbReference>
<protein>
    <submittedName>
        <fullName evidence="5">Transcriptional regulator containing PAS, AAA-type ATPase, and DNA-binding Fis domains</fullName>
    </submittedName>
</protein>
<dbReference type="Pfam" id="PF08448">
    <property type="entry name" value="PAS_4"/>
    <property type="match status" value="1"/>
</dbReference>
<keyword evidence="6" id="KW-1185">Reference proteome</keyword>
<dbReference type="CDD" id="cd00130">
    <property type="entry name" value="PAS"/>
    <property type="match status" value="1"/>
</dbReference>
<dbReference type="PROSITE" id="PS00676">
    <property type="entry name" value="SIGMA54_INTERACT_2"/>
    <property type="match status" value="1"/>
</dbReference>
<evidence type="ECO:0000313" key="6">
    <source>
        <dbReference type="Proteomes" id="UP000183656"/>
    </source>
</evidence>
<sequence length="539" mass="58144">MSQSTEDAPVLPLDADGILALAARSMFQLFSSVSQGMFLVDRAGRIVWVNEGYRRFLPDLGLGSVEQFVGRMVEEVIPNTQMRRVLETGQPVLIDLLTNRAGTFVVSRIPLRDEAQQVIGAIGIVLFDHPETTLQPLISKFALLQRDLDDARRELAVQRGRSRLEQAGGGRRAKYTFASFVGSSAAAVEVKRQARRAAQSLSPVLLLGETGTGKELLAHAIHAASSRASGPFVSVNIAAIPDTLLEAEFFGVAPGAYTGADRRGRDGKFKLADGGTLFLDEIGDMPPHLQAKLLRALQEGEIEPLGSNQLVSFDVRVVAATSHDLPALVRDGRFREDLFYRLHVLPIRVPPLRERRGDIPALVEVLGEDLALRNGTAPPELLPDALALLVAQSWRGNIRELRNLLEQAVMRSDTQAIDGAQLAQLLRESGVELAPPVPDGVPPGTDDAAHLLRPLAVQVAELERRAIAAALAAHVSRPECAGERAPGRAGDARRAPPPRLQPVERLERPPAPDRARRGDPVRCGPAGAARRAGGQPAAR</sequence>
<dbReference type="SUPFAM" id="SSF52540">
    <property type="entry name" value="P-loop containing nucleoside triphosphate hydrolases"/>
    <property type="match status" value="1"/>
</dbReference>
<evidence type="ECO:0000313" key="5">
    <source>
        <dbReference type="EMBL" id="SFU91701.1"/>
    </source>
</evidence>
<keyword evidence="5" id="KW-0238">DNA-binding</keyword>